<feature type="transmembrane region" description="Helical" evidence="10">
    <location>
        <begin position="101"/>
        <end position="119"/>
    </location>
</feature>
<feature type="transmembrane region" description="Helical" evidence="10">
    <location>
        <begin position="426"/>
        <end position="445"/>
    </location>
</feature>
<keyword evidence="7 10" id="KW-1133">Transmembrane helix</keyword>
<dbReference type="PIRSF" id="PIRSF006603">
    <property type="entry name" value="DinF"/>
    <property type="match status" value="1"/>
</dbReference>
<accession>A0A916VCM0</accession>
<dbReference type="InterPro" id="IPR048279">
    <property type="entry name" value="MdtK-like"/>
</dbReference>
<comment type="subcellular location">
    <subcellularLocation>
        <location evidence="1">Cell membrane</location>
        <topology evidence="1">Multi-pass membrane protein</topology>
    </subcellularLocation>
</comment>
<evidence type="ECO:0000313" key="12">
    <source>
        <dbReference type="Proteomes" id="UP000613208"/>
    </source>
</evidence>
<proteinExistence type="inferred from homology"/>
<dbReference type="InterPro" id="IPR051327">
    <property type="entry name" value="MATE_MepA_subfamily"/>
</dbReference>
<feature type="transmembrane region" description="Helical" evidence="10">
    <location>
        <begin position="198"/>
        <end position="217"/>
    </location>
</feature>
<dbReference type="PANTHER" id="PTHR43823:SF3">
    <property type="entry name" value="MULTIDRUG EXPORT PROTEIN MEPA"/>
    <property type="match status" value="1"/>
</dbReference>
<dbReference type="CDD" id="cd13143">
    <property type="entry name" value="MATE_MepA_like"/>
    <property type="match status" value="1"/>
</dbReference>
<dbReference type="InterPro" id="IPR002528">
    <property type="entry name" value="MATE_fam"/>
</dbReference>
<evidence type="ECO:0000256" key="6">
    <source>
        <dbReference type="ARBA" id="ARBA00022692"/>
    </source>
</evidence>
<feature type="transmembrane region" description="Helical" evidence="10">
    <location>
        <begin position="321"/>
        <end position="344"/>
    </location>
</feature>
<dbReference type="Proteomes" id="UP000613208">
    <property type="component" value="Unassembled WGS sequence"/>
</dbReference>
<evidence type="ECO:0000256" key="8">
    <source>
        <dbReference type="ARBA" id="ARBA00023136"/>
    </source>
</evidence>
<keyword evidence="9" id="KW-0046">Antibiotic resistance</keyword>
<feature type="transmembrane region" description="Helical" evidence="10">
    <location>
        <begin position="364"/>
        <end position="384"/>
    </location>
</feature>
<dbReference type="GO" id="GO:0015297">
    <property type="term" value="F:antiporter activity"/>
    <property type="evidence" value="ECO:0007669"/>
    <property type="project" value="InterPro"/>
</dbReference>
<evidence type="ECO:0000256" key="3">
    <source>
        <dbReference type="ARBA" id="ARBA00022106"/>
    </source>
</evidence>
<reference evidence="11" key="1">
    <citation type="submission" date="2020-06" db="EMBL/GenBank/DDBJ databases">
        <title>Characterization of fructooligosaccharide metabolism and fructooligosaccharide-degrading enzymes in human commensal butyrate producers.</title>
        <authorList>
            <person name="Tanno H."/>
            <person name="Fujii T."/>
            <person name="Hirano K."/>
            <person name="Maeno S."/>
            <person name="Tonozuka T."/>
            <person name="Sakamoto M."/>
            <person name="Ohkuma M."/>
            <person name="Tochio T."/>
            <person name="Endo A."/>
        </authorList>
    </citation>
    <scope>NUCLEOTIDE SEQUENCE</scope>
    <source>
        <strain evidence="11">JCM 17466</strain>
    </source>
</reference>
<dbReference type="NCBIfam" id="TIGR00797">
    <property type="entry name" value="matE"/>
    <property type="match status" value="1"/>
</dbReference>
<dbReference type="AlphaFoldDB" id="A0A916VCM0"/>
<keyword evidence="8 10" id="KW-0472">Membrane</keyword>
<dbReference type="Pfam" id="PF01554">
    <property type="entry name" value="MatE"/>
    <property type="match status" value="2"/>
</dbReference>
<evidence type="ECO:0000256" key="4">
    <source>
        <dbReference type="ARBA" id="ARBA00022448"/>
    </source>
</evidence>
<dbReference type="GO" id="GO:0042910">
    <property type="term" value="F:xenobiotic transmembrane transporter activity"/>
    <property type="evidence" value="ECO:0007669"/>
    <property type="project" value="InterPro"/>
</dbReference>
<dbReference type="InterPro" id="IPR045070">
    <property type="entry name" value="MATE_MepA-like"/>
</dbReference>
<evidence type="ECO:0000256" key="2">
    <source>
        <dbReference type="ARBA" id="ARBA00008417"/>
    </source>
</evidence>
<keyword evidence="4" id="KW-0813">Transport</keyword>
<feature type="transmembrane region" description="Helical" evidence="10">
    <location>
        <begin position="396"/>
        <end position="414"/>
    </location>
</feature>
<keyword evidence="6 10" id="KW-0812">Transmembrane</keyword>
<protein>
    <recommendedName>
        <fullName evidence="3">Multidrug export protein MepA</fullName>
    </recommendedName>
</protein>
<gene>
    <name evidence="11" type="ORF">ANBU17_05500</name>
</gene>
<feature type="transmembrane region" description="Helical" evidence="10">
    <location>
        <begin position="17"/>
        <end position="37"/>
    </location>
</feature>
<keyword evidence="12" id="KW-1185">Reference proteome</keyword>
<organism evidence="11 12">
    <name type="scientific">Anaerostipes butyraticus</name>
    <dbReference type="NCBI Taxonomy" id="645466"/>
    <lineage>
        <taxon>Bacteria</taxon>
        <taxon>Bacillati</taxon>
        <taxon>Bacillota</taxon>
        <taxon>Clostridia</taxon>
        <taxon>Lachnospirales</taxon>
        <taxon>Lachnospiraceae</taxon>
        <taxon>Anaerostipes</taxon>
    </lineage>
</organism>
<feature type="transmembrane region" description="Helical" evidence="10">
    <location>
        <begin position="172"/>
        <end position="192"/>
    </location>
</feature>
<evidence type="ECO:0000313" key="11">
    <source>
        <dbReference type="EMBL" id="GFO84203.1"/>
    </source>
</evidence>
<evidence type="ECO:0000256" key="9">
    <source>
        <dbReference type="ARBA" id="ARBA00023251"/>
    </source>
</evidence>
<feature type="transmembrane region" description="Helical" evidence="10">
    <location>
        <begin position="139"/>
        <end position="160"/>
    </location>
</feature>
<dbReference type="EMBL" id="BLYI01000009">
    <property type="protein sequence ID" value="GFO84203.1"/>
    <property type="molecule type" value="Genomic_DNA"/>
</dbReference>
<keyword evidence="5" id="KW-1003">Cell membrane</keyword>
<dbReference type="PANTHER" id="PTHR43823">
    <property type="entry name" value="SPORULATION PROTEIN YKVU"/>
    <property type="match status" value="1"/>
</dbReference>
<evidence type="ECO:0000256" key="5">
    <source>
        <dbReference type="ARBA" id="ARBA00022475"/>
    </source>
</evidence>
<comment type="caution">
    <text evidence="11">The sequence shown here is derived from an EMBL/GenBank/DDBJ whole genome shotgun (WGS) entry which is preliminary data.</text>
</comment>
<sequence length="455" mass="49438">MAKADNDFTKGSIPRNILSMALPMTLAQIINLLYNIVDRIYIGRIPVEGTLALTGLGLTFPIITILSAFANLFGMGGAPLCSIARGRKDNKRAGEIMRCSYTLLVITAVILTVVCLIFMKPLLYAFGASDAIYPYARDYLRIYLLGTIFVMISLGMNNFINSQGFGKMGMMTILCGAVANIILDPVFIFGFGMGVQGAAIATVISQGLSAVFALKFLNSSKAILKLNPIKFYFNKKLAGEITAMGISGFTLAATNGAVQIVCNAQLQQFGGDLYIGVMTILNSVRDILTMPVTGITNGAQPVLGYNYGAGEFDRVKKSIKFMTFFCLAYTALAWLCVILFPEVFIHIFNGSADLMDAGIPALHIYFFGFIFMTLQFAGQSTFVALGKAKQATFFSIFRKIIIVVPLAVILPYIGNLGVDGVFLSEPISNFVGGVASFTTMMLTVWRKLEPKQRKK</sequence>
<evidence type="ECO:0000256" key="10">
    <source>
        <dbReference type="SAM" id="Phobius"/>
    </source>
</evidence>
<dbReference type="GO" id="GO:0046677">
    <property type="term" value="P:response to antibiotic"/>
    <property type="evidence" value="ECO:0007669"/>
    <property type="project" value="UniProtKB-KW"/>
</dbReference>
<evidence type="ECO:0000256" key="7">
    <source>
        <dbReference type="ARBA" id="ARBA00022989"/>
    </source>
</evidence>
<comment type="similarity">
    <text evidence="2">Belongs to the multi antimicrobial extrusion (MATE) (TC 2.A.66.1) family. MepA subfamily.</text>
</comment>
<evidence type="ECO:0000256" key="1">
    <source>
        <dbReference type="ARBA" id="ARBA00004651"/>
    </source>
</evidence>
<feature type="transmembrane region" description="Helical" evidence="10">
    <location>
        <begin position="57"/>
        <end position="80"/>
    </location>
</feature>
<dbReference type="RefSeq" id="WP_201309936.1">
    <property type="nucleotide sequence ID" value="NZ_BLYI01000009.1"/>
</dbReference>
<name>A0A916VCM0_9FIRM</name>
<dbReference type="GO" id="GO:0005886">
    <property type="term" value="C:plasma membrane"/>
    <property type="evidence" value="ECO:0007669"/>
    <property type="project" value="UniProtKB-SubCell"/>
</dbReference>